<feature type="region of interest" description="Disordered" evidence="16">
    <location>
        <begin position="588"/>
        <end position="615"/>
    </location>
</feature>
<dbReference type="InterPro" id="IPR004843">
    <property type="entry name" value="Calcineurin-like_PHP"/>
</dbReference>
<dbReference type="InterPro" id="IPR047129">
    <property type="entry name" value="PPA2-like"/>
</dbReference>
<dbReference type="CDD" id="cd07415">
    <property type="entry name" value="MPP_PP2A_PP4_PP6"/>
    <property type="match status" value="1"/>
</dbReference>
<comment type="function">
    <text evidence="12">Kinase involved in a signal transduction pathway that is activated by changes in the osmolarity of the extracellular environment. Activates the PBS2 MAP kinase kinase by phosphorylation.</text>
</comment>
<feature type="region of interest" description="Disordered" evidence="16">
    <location>
        <begin position="1687"/>
        <end position="1707"/>
    </location>
</feature>
<evidence type="ECO:0000256" key="2">
    <source>
        <dbReference type="ARBA" id="ARBA00022527"/>
    </source>
</evidence>
<feature type="compositionally biased region" description="Polar residues" evidence="16">
    <location>
        <begin position="550"/>
        <end position="560"/>
    </location>
</feature>
<feature type="region of interest" description="Disordered" evidence="16">
    <location>
        <begin position="393"/>
        <end position="422"/>
    </location>
</feature>
<feature type="compositionally biased region" description="Low complexity" evidence="16">
    <location>
        <begin position="527"/>
        <end position="549"/>
    </location>
</feature>
<evidence type="ECO:0000256" key="14">
    <source>
        <dbReference type="PROSITE-ProRule" id="PRU10141"/>
    </source>
</evidence>
<accession>A0AAD5BG10</accession>
<keyword evidence="2" id="KW-0723">Serine/threonine-protein kinase</keyword>
<dbReference type="FunFam" id="1.10.510.10:FF:000482">
    <property type="entry name" value="MAP kinase kinase kinase"/>
    <property type="match status" value="1"/>
</dbReference>
<reference evidence="18 19" key="1">
    <citation type="journal article" date="2022" name="DNA Res.">
        <title>Genome analysis of five recently described species of the CUG-Ser clade uncovers Candida theae as a new hybrid lineage with pathogenic potential in the Candida parapsilosis species complex.</title>
        <authorList>
            <person name="Mixao V."/>
            <person name="Del Olmo V."/>
            <person name="Hegedusova E."/>
            <person name="Saus E."/>
            <person name="Pryszcz L."/>
            <person name="Cillingova A."/>
            <person name="Nosek J."/>
            <person name="Gabaldon T."/>
        </authorList>
    </citation>
    <scope>NUCLEOTIDE SEQUENCE [LARGE SCALE GENOMIC DNA]</scope>
    <source>
        <strain evidence="18 19">CBS 12239</strain>
    </source>
</reference>
<dbReference type="GO" id="GO:0005524">
    <property type="term" value="F:ATP binding"/>
    <property type="evidence" value="ECO:0007669"/>
    <property type="project" value="UniProtKB-UniRule"/>
</dbReference>
<comment type="similarity">
    <text evidence="15">Belongs to the PPP phosphatase family.</text>
</comment>
<comment type="subunit">
    <text evidence="13">Interacts with by SSK1.</text>
</comment>
<dbReference type="InterPro" id="IPR006186">
    <property type="entry name" value="Ser/Thr-sp_prot-phosphatase"/>
</dbReference>
<dbReference type="PROSITE" id="PS50011">
    <property type="entry name" value="PROTEIN_KINASE_DOM"/>
    <property type="match status" value="1"/>
</dbReference>
<evidence type="ECO:0000256" key="3">
    <source>
        <dbReference type="ARBA" id="ARBA00022679"/>
    </source>
</evidence>
<evidence type="ECO:0000256" key="16">
    <source>
        <dbReference type="SAM" id="MobiDB-lite"/>
    </source>
</evidence>
<gene>
    <name evidence="18" type="ORF">KGF57_002112</name>
</gene>
<dbReference type="SMART" id="SM00156">
    <property type="entry name" value="PP2Ac"/>
    <property type="match status" value="1"/>
</dbReference>
<dbReference type="GO" id="GO:0038066">
    <property type="term" value="P:p38MAPK cascade"/>
    <property type="evidence" value="ECO:0007669"/>
    <property type="project" value="UniProtKB-ARBA"/>
</dbReference>
<name>A0AAD5BG10_9ASCO</name>
<evidence type="ECO:0000256" key="1">
    <source>
        <dbReference type="ARBA" id="ARBA00006529"/>
    </source>
</evidence>
<dbReference type="GO" id="GO:0004722">
    <property type="term" value="F:protein serine/threonine phosphatase activity"/>
    <property type="evidence" value="ECO:0007669"/>
    <property type="project" value="UniProtKB-EC"/>
</dbReference>
<dbReference type="InterPro" id="IPR011009">
    <property type="entry name" value="Kinase-like_dom_sf"/>
</dbReference>
<evidence type="ECO:0000256" key="7">
    <source>
        <dbReference type="ARBA" id="ARBA00022801"/>
    </source>
</evidence>
<dbReference type="SUPFAM" id="SSF56300">
    <property type="entry name" value="Metallo-dependent phosphatases"/>
    <property type="match status" value="1"/>
</dbReference>
<keyword evidence="4" id="KW-0479">Metal-binding</keyword>
<dbReference type="SMART" id="SM00220">
    <property type="entry name" value="S_TKc"/>
    <property type="match status" value="1"/>
</dbReference>
<feature type="compositionally biased region" description="Acidic residues" evidence="16">
    <location>
        <begin position="589"/>
        <end position="606"/>
    </location>
</feature>
<dbReference type="EC" id="3.1.3.16" evidence="15"/>
<comment type="similarity">
    <text evidence="1">Belongs to the protein kinase superfamily. STE Ser/Thr protein kinase family. MAP kinase kinase kinase subfamily.</text>
</comment>
<comment type="catalytic activity">
    <reaction evidence="11 15">
        <text>O-phospho-L-threonyl-[protein] + H2O = L-threonyl-[protein] + phosphate</text>
        <dbReference type="Rhea" id="RHEA:47004"/>
        <dbReference type="Rhea" id="RHEA-COMP:11060"/>
        <dbReference type="Rhea" id="RHEA-COMP:11605"/>
        <dbReference type="ChEBI" id="CHEBI:15377"/>
        <dbReference type="ChEBI" id="CHEBI:30013"/>
        <dbReference type="ChEBI" id="CHEBI:43474"/>
        <dbReference type="ChEBI" id="CHEBI:61977"/>
        <dbReference type="EC" id="3.1.3.16"/>
    </reaction>
</comment>
<dbReference type="Proteomes" id="UP001204833">
    <property type="component" value="Unassembled WGS sequence"/>
</dbReference>
<dbReference type="GO" id="GO:0046872">
    <property type="term" value="F:metal ion binding"/>
    <property type="evidence" value="ECO:0007669"/>
    <property type="project" value="UniProtKB-KW"/>
</dbReference>
<dbReference type="GeneID" id="76150171"/>
<feature type="binding site" evidence="14">
    <location>
        <position position="1557"/>
    </location>
    <ligand>
        <name>ATP</name>
        <dbReference type="ChEBI" id="CHEBI:30616"/>
    </ligand>
</feature>
<evidence type="ECO:0000256" key="4">
    <source>
        <dbReference type="ARBA" id="ARBA00022723"/>
    </source>
</evidence>
<dbReference type="InterPro" id="IPR008271">
    <property type="entry name" value="Ser/Thr_kinase_AS"/>
</dbReference>
<keyword evidence="8 14" id="KW-0067">ATP-binding</keyword>
<evidence type="ECO:0000256" key="11">
    <source>
        <dbReference type="ARBA" id="ARBA00048336"/>
    </source>
</evidence>
<sequence length="1833" mass="207102">MTIPFKVPISDLDFCLEQLLDHKPPKILPSETIQQLCHMLKTQLLAAPNILSLQSPISVVGDIHGQYHDMLEIFKIGGSPPNTNYLFLGDYVDRGYYSVETISLLIVLKLRYPNRVSLIRGNHESRTITTNYGFYTEVLNKYNGSADVWSYITDLFDYLPLGATIDGTVFACHGGLSPSCQHLDQIRAVDRFREIPHDGIMADLVWSDPDVEITDFKLSPRGAGYLFGSDIMDKFCNDNQLSQMIRAHQLCNEGYTSYWKGKCLTVWSAPNYCYRCGNKASVLEILNTNYGSKSIEGDDAEKQPYPHSAKDASFKSTIQAKQGVLPGQFFNVFEASTENDEDTLNGRGINGVNLSNSDNNDTDFFAAYFQERPKRQHRHVWCIMSHNNFERFSEEEHQNHLQSPEIAQHQGEQPQHQEHAEQLSRYTGLEVAPGDMAITPDVQSRGSVSDHSSSTSTPQIRRPPSLMRSQTVNGSTPITTKESHVKRSLSSGYNNAAAKSAAAASGKVHFTNTTTSPTNTKKSHAISVHSPAAVSRSPSSSVVRTRSSSLTKTQSQPVTSSYLAQEKSYLRKIKNQFADDYYTKGITGADDESKDSVDDEDDDEGYDSASTNGDDATLLATIDDDKYQIDYSMALSLMKNSTVNLKKISNLKTDTADDPAVVERLDWQSMLTSVLTGDVVRSEKTKIINTHNPDNPLESYVHSTFKESIWFGIRAKIFNRTEDDQKKIVAYRRTLVEQLIEDIMQFEVNYDDSTRNPIREQVKTILDRYDEACSLWRTLEEMRNDKPACRSEEFQNRVDALTAWLSITDAIKRETHSLRVWIGNDELDITKSPVEVPNKSTSSLSNSKIVKEIFDEDNKSLAERLMKEKDVHTIFKKRIFKPLSPWMIKSKDTYIRLGNMFEIMKLPDYLHDLIQICIIPMKLIKEIINVRLGYAMKLQNPTLMMIDQMLDDFQSYITIALEVKSGVQQYKEPDPQKIWLLSELFDGEVSDFDTVILRCIRYFLVLFNKKLLDSSRSQNSFRTFKEPEELEEVWKFLQSLGNYIDGGGAVVAEEIALLTSRLNHRLLAYFNHSIRSPPHTESTQDLVRWYSSTLGNFGQIRRKLARFTGDISRAFTNSLVFELPDQPHQNNTKLLLDVLRETDHFLVYTNTIEAQGTYFFASPDLAGNEQEILKIINGSYVGLDPSTKTSHFTELSNLLHSSWNVTSESVEDPSKFGYILSLCPMKPIVWEGTVFNVKVDSVPTTDLKNGQLALISKVPYFEIHIVRDKFLDLVSDVLVVGGGIKPIEPRCSLGKVHYELTKTNKAFFRMSLSVLDSVKTVQLKFRQLTNPQGDYQTVINNYFVFARDYGKNAARNLDSSRKSAVIMKLMQLAIDWVSFICDDCVPTDRKTFRWCVLALEFAMDMTRGFNVLFLNDEQFSKLKVKVARCMSLLISHFDIMGARSSEAEKNKLLKWTSQRQNIANSQNDEYALEMYHEEIMQQIAEIEQYRSELSNEYQSVGKVIDKSDSEYQFVTLLASSFSSVSIRWQKGKYVGGGTFGQVFTAVNLDTGGVMAVKEIRFHDSQSIKSIVPQIKEEMTVLEMLNHPNVVQYFGVEVHRDKVYIFMEFCEGGSLAGLLTHGRIEDEMVIQVYTLQMLEGVAYLHQSGVVHRDIKPENILLDHNGVIKFVDFGAAKVIANSGRTRVASKSNRPVTGTENQSLNSMTGTPMYMSPEVITGSSTDRSGVVDIWSLGCCVLEMATGRRPWANLDNEWAIMYHIAAGHKPPLPSPDQLSEEGRRFISRCLVHDPAKRPSAVELLSDPWMVSIRQIAFGGSGSEYSTPSSENGNSSASQ</sequence>
<evidence type="ECO:0000256" key="8">
    <source>
        <dbReference type="ARBA" id="ARBA00022840"/>
    </source>
</evidence>
<dbReference type="PROSITE" id="PS00107">
    <property type="entry name" value="PROTEIN_KINASE_ATP"/>
    <property type="match status" value="1"/>
</dbReference>
<dbReference type="GO" id="GO:0004674">
    <property type="term" value="F:protein serine/threonine kinase activity"/>
    <property type="evidence" value="ECO:0007669"/>
    <property type="project" value="UniProtKB-KW"/>
</dbReference>
<dbReference type="Gene3D" id="1.10.510.10">
    <property type="entry name" value="Transferase(Phosphotransferase) domain 1"/>
    <property type="match status" value="1"/>
</dbReference>
<dbReference type="Pfam" id="PF00149">
    <property type="entry name" value="Metallophos"/>
    <property type="match status" value="1"/>
</dbReference>
<feature type="compositionally biased region" description="Polar residues" evidence="16">
    <location>
        <begin position="467"/>
        <end position="480"/>
    </location>
</feature>
<dbReference type="Pfam" id="PF00069">
    <property type="entry name" value="Pkinase"/>
    <property type="match status" value="1"/>
</dbReference>
<feature type="compositionally biased region" description="Low complexity" evidence="16">
    <location>
        <begin position="444"/>
        <end position="456"/>
    </location>
</feature>
<dbReference type="InterPro" id="IPR029052">
    <property type="entry name" value="Metallo-depent_PP-like"/>
</dbReference>
<feature type="compositionally biased region" description="Low complexity" evidence="16">
    <location>
        <begin position="490"/>
        <end position="520"/>
    </location>
</feature>
<protein>
    <recommendedName>
        <fullName evidence="15">Serine/threonine-protein phosphatase</fullName>
        <ecNumber evidence="15">3.1.3.16</ecNumber>
    </recommendedName>
</protein>
<feature type="domain" description="Protein kinase" evidence="17">
    <location>
        <begin position="1528"/>
        <end position="1804"/>
    </location>
</feature>
<dbReference type="PROSITE" id="PS00125">
    <property type="entry name" value="SER_THR_PHOSPHATASE"/>
    <property type="match status" value="1"/>
</dbReference>
<dbReference type="InterPro" id="IPR000719">
    <property type="entry name" value="Prot_kinase_dom"/>
</dbReference>
<dbReference type="EMBL" id="JAIHNG010000106">
    <property type="protein sequence ID" value="KAI5959336.1"/>
    <property type="molecule type" value="Genomic_DNA"/>
</dbReference>
<keyword evidence="19" id="KW-1185">Reference proteome</keyword>
<dbReference type="RefSeq" id="XP_051609364.1">
    <property type="nucleotide sequence ID" value="XM_051751391.1"/>
</dbReference>
<evidence type="ECO:0000259" key="17">
    <source>
        <dbReference type="PROSITE" id="PS50011"/>
    </source>
</evidence>
<dbReference type="CDD" id="cd06626">
    <property type="entry name" value="STKc_MEKK4"/>
    <property type="match status" value="1"/>
</dbReference>
<evidence type="ECO:0000256" key="15">
    <source>
        <dbReference type="RuleBase" id="RU004273"/>
    </source>
</evidence>
<evidence type="ECO:0000256" key="13">
    <source>
        <dbReference type="ARBA" id="ARBA00065095"/>
    </source>
</evidence>
<keyword evidence="3" id="KW-0808">Transferase</keyword>
<evidence type="ECO:0000256" key="6">
    <source>
        <dbReference type="ARBA" id="ARBA00022777"/>
    </source>
</evidence>
<dbReference type="GO" id="GO:0030447">
    <property type="term" value="P:filamentous growth"/>
    <property type="evidence" value="ECO:0007669"/>
    <property type="project" value="UniProtKB-ARBA"/>
</dbReference>
<dbReference type="SUPFAM" id="SSF56112">
    <property type="entry name" value="Protein kinase-like (PK-like)"/>
    <property type="match status" value="1"/>
</dbReference>
<feature type="compositionally biased region" description="Polar residues" evidence="16">
    <location>
        <begin position="1687"/>
        <end position="1706"/>
    </location>
</feature>
<dbReference type="InterPro" id="IPR017441">
    <property type="entry name" value="Protein_kinase_ATP_BS"/>
</dbReference>
<keyword evidence="9" id="KW-0464">Manganese</keyword>
<dbReference type="PRINTS" id="PR00114">
    <property type="entry name" value="STPHPHTASE"/>
</dbReference>
<evidence type="ECO:0000256" key="12">
    <source>
        <dbReference type="ARBA" id="ARBA00056158"/>
    </source>
</evidence>
<keyword evidence="7 15" id="KW-0378">Hydrolase</keyword>
<dbReference type="FunFam" id="3.60.21.10:FF:000168">
    <property type="entry name" value="Serine/threonine-protein phosphatase"/>
    <property type="match status" value="1"/>
</dbReference>
<evidence type="ECO:0000256" key="5">
    <source>
        <dbReference type="ARBA" id="ARBA00022741"/>
    </source>
</evidence>
<proteinExistence type="inferred from homology"/>
<dbReference type="PANTHER" id="PTHR45619">
    <property type="entry name" value="SERINE/THREONINE-PROTEIN PHOSPHATASE PP2A-RELATED"/>
    <property type="match status" value="1"/>
</dbReference>
<evidence type="ECO:0000313" key="18">
    <source>
        <dbReference type="EMBL" id="KAI5959336.1"/>
    </source>
</evidence>
<comment type="caution">
    <text evidence="18">The sequence shown here is derived from an EMBL/GenBank/DDBJ whole genome shotgun (WGS) entry which is preliminary data.</text>
</comment>
<comment type="catalytic activity">
    <reaction evidence="10">
        <text>O-phospho-L-seryl-[protein] + H2O = L-seryl-[protein] + phosphate</text>
        <dbReference type="Rhea" id="RHEA:20629"/>
        <dbReference type="Rhea" id="RHEA-COMP:9863"/>
        <dbReference type="Rhea" id="RHEA-COMP:11604"/>
        <dbReference type="ChEBI" id="CHEBI:15377"/>
        <dbReference type="ChEBI" id="CHEBI:29999"/>
        <dbReference type="ChEBI" id="CHEBI:43474"/>
        <dbReference type="ChEBI" id="CHEBI:83421"/>
        <dbReference type="EC" id="3.1.3.16"/>
    </reaction>
</comment>
<feature type="region of interest" description="Disordered" evidence="16">
    <location>
        <begin position="437"/>
        <end position="560"/>
    </location>
</feature>
<keyword evidence="6" id="KW-0418">Kinase</keyword>
<keyword evidence="5 14" id="KW-0547">Nucleotide-binding</keyword>
<evidence type="ECO:0000256" key="10">
    <source>
        <dbReference type="ARBA" id="ARBA00047761"/>
    </source>
</evidence>
<organism evidence="18 19">
    <name type="scientific">Candida theae</name>
    <dbReference type="NCBI Taxonomy" id="1198502"/>
    <lineage>
        <taxon>Eukaryota</taxon>
        <taxon>Fungi</taxon>
        <taxon>Dikarya</taxon>
        <taxon>Ascomycota</taxon>
        <taxon>Saccharomycotina</taxon>
        <taxon>Pichiomycetes</taxon>
        <taxon>Debaryomycetaceae</taxon>
        <taxon>Candida/Lodderomyces clade</taxon>
        <taxon>Candida</taxon>
    </lineage>
</organism>
<dbReference type="PROSITE" id="PS00108">
    <property type="entry name" value="PROTEIN_KINASE_ST"/>
    <property type="match status" value="1"/>
</dbReference>
<evidence type="ECO:0000256" key="9">
    <source>
        <dbReference type="ARBA" id="ARBA00023211"/>
    </source>
</evidence>
<evidence type="ECO:0000313" key="19">
    <source>
        <dbReference type="Proteomes" id="UP001204833"/>
    </source>
</evidence>
<dbReference type="Gene3D" id="3.60.21.10">
    <property type="match status" value="1"/>
</dbReference>